<keyword evidence="2" id="KW-1133">Transmembrane helix</keyword>
<feature type="transmembrane region" description="Helical" evidence="2">
    <location>
        <begin position="35"/>
        <end position="55"/>
    </location>
</feature>
<feature type="region of interest" description="Disordered" evidence="1">
    <location>
        <begin position="1"/>
        <end position="25"/>
    </location>
</feature>
<feature type="transmembrane region" description="Helical" evidence="2">
    <location>
        <begin position="318"/>
        <end position="338"/>
    </location>
</feature>
<organism evidence="5 6">
    <name type="scientific">Schumannella luteola</name>
    <dbReference type="NCBI Taxonomy" id="472059"/>
    <lineage>
        <taxon>Bacteria</taxon>
        <taxon>Bacillati</taxon>
        <taxon>Actinomycetota</taxon>
        <taxon>Actinomycetes</taxon>
        <taxon>Micrococcales</taxon>
        <taxon>Microbacteriaceae</taxon>
        <taxon>Schumannella</taxon>
    </lineage>
</organism>
<dbReference type="GO" id="GO:0016020">
    <property type="term" value="C:membrane"/>
    <property type="evidence" value="ECO:0007669"/>
    <property type="project" value="TreeGrafter"/>
</dbReference>
<feature type="transmembrane region" description="Helical" evidence="2">
    <location>
        <begin position="225"/>
        <end position="245"/>
    </location>
</feature>
<feature type="transmembrane region" description="Helical" evidence="2">
    <location>
        <begin position="384"/>
        <end position="405"/>
    </location>
</feature>
<name>A0A852YND1_9MICO</name>
<dbReference type="AlphaFoldDB" id="A0A852YND1"/>
<protein>
    <submittedName>
        <fullName evidence="5">Peptidoglycan/LPS O-acetylase OafA/YrhL</fullName>
    </submittedName>
</protein>
<feature type="compositionally biased region" description="Basic and acidic residues" evidence="1">
    <location>
        <begin position="1"/>
        <end position="19"/>
    </location>
</feature>
<keyword evidence="2" id="KW-0812">Transmembrane</keyword>
<evidence type="ECO:0000256" key="1">
    <source>
        <dbReference type="SAM" id="MobiDB-lite"/>
    </source>
</evidence>
<feature type="domain" description="SGNH" evidence="4">
    <location>
        <begin position="504"/>
        <end position="731"/>
    </location>
</feature>
<dbReference type="PANTHER" id="PTHR23028:SF53">
    <property type="entry name" value="ACYL_TRANSF_3 DOMAIN-CONTAINING PROTEIN"/>
    <property type="match status" value="1"/>
</dbReference>
<feature type="transmembrane region" description="Helical" evidence="2">
    <location>
        <begin position="61"/>
        <end position="82"/>
    </location>
</feature>
<sequence length="747" mass="80864">MTAVSERDRELPSRAESRRAERRRRGDKPVVENKLYEIQALRTIAVAFVVVYHVWPGALPGGFVGVDIFFVISGFLIGGHLLRDAERNGRVQLTRFWVRRIRRILPASFLVLIAAIAIMFVAIPKTMWPDTLTQVGSASLYVVNWALALQSVDYLAAENPPTVVQHFWSLSVEEQFYIALPILLALGMLVIALVRRLRRRSADADTLGSAAVAGAANGARGRGTAVLFVALTAAVVVVSLVYSLNRTTFDPSLAYFDTFSRAWEFAFGALTAGLVSLFPRAFQRLRENPVLGQSRLLTLAGIVVLFVGGFIIDGSWPFPAPTALLPVVGTLLVIVGGFGPRTSLAPVLAVKPVQFLGDISYSTYLWHWPLLIGFTNFVGHPASWKSGLVIVAATVLLAWLTKILVEDPFRTAKPFTKLRWPSYSLAAGGAAVIVASALVIGTVTAPKPLPTVDVTASSCVGAGALLSGKKCDDPYALPQDTDLAAAGADLDTSRWCLTWFTETWRTCEVGDTSAKAKGTIALVGDSYAASFTVAFDDYFTSQGYKVETYTRFGCPALGQPVPADYEPANSDQTEYVNCRVWSERARETLIERTDISTVVFIGRAMGHPATQALDDISLQDSDVEASWNQLLDAGKKIAWVRTSPDLGVGKIPTCLSTNTDDPLACAKPRKGLELWTPQEDVLPKMGGRVTYIDLTDAFCDASTCYPVIGGVVVFADERHVSTSYSRSIMPYLGPKIIDVVNGAAGQG</sequence>
<dbReference type="Proteomes" id="UP000553888">
    <property type="component" value="Unassembled WGS sequence"/>
</dbReference>
<feature type="transmembrane region" description="Helical" evidence="2">
    <location>
        <begin position="176"/>
        <end position="194"/>
    </location>
</feature>
<gene>
    <name evidence="5" type="ORF">BJ979_001351</name>
</gene>
<feature type="transmembrane region" description="Helical" evidence="2">
    <location>
        <begin position="294"/>
        <end position="312"/>
    </location>
</feature>
<dbReference type="InterPro" id="IPR050879">
    <property type="entry name" value="Acyltransferase_3"/>
</dbReference>
<evidence type="ECO:0000259" key="4">
    <source>
        <dbReference type="Pfam" id="PF19040"/>
    </source>
</evidence>
<dbReference type="InterPro" id="IPR002656">
    <property type="entry name" value="Acyl_transf_3_dom"/>
</dbReference>
<feature type="transmembrane region" description="Helical" evidence="2">
    <location>
        <begin position="425"/>
        <end position="445"/>
    </location>
</feature>
<evidence type="ECO:0000256" key="2">
    <source>
        <dbReference type="SAM" id="Phobius"/>
    </source>
</evidence>
<keyword evidence="6" id="KW-1185">Reference proteome</keyword>
<dbReference type="PANTHER" id="PTHR23028">
    <property type="entry name" value="ACETYLTRANSFERASE"/>
    <property type="match status" value="1"/>
</dbReference>
<dbReference type="GO" id="GO:0016747">
    <property type="term" value="F:acyltransferase activity, transferring groups other than amino-acyl groups"/>
    <property type="evidence" value="ECO:0007669"/>
    <property type="project" value="InterPro"/>
</dbReference>
<reference evidence="5 6" key="1">
    <citation type="submission" date="2020-07" db="EMBL/GenBank/DDBJ databases">
        <title>Sequencing the genomes of 1000 actinobacteria strains.</title>
        <authorList>
            <person name="Klenk H.-P."/>
        </authorList>
    </citation>
    <scope>NUCLEOTIDE SEQUENCE [LARGE SCALE GENOMIC DNA]</scope>
    <source>
        <strain evidence="5 6">DSM 23141</strain>
    </source>
</reference>
<keyword evidence="2" id="KW-0472">Membrane</keyword>
<dbReference type="RefSeq" id="WP_179566439.1">
    <property type="nucleotide sequence ID" value="NZ_JACBZY010000001.1"/>
</dbReference>
<accession>A0A852YND1</accession>
<evidence type="ECO:0000313" key="6">
    <source>
        <dbReference type="Proteomes" id="UP000553888"/>
    </source>
</evidence>
<evidence type="ECO:0000259" key="3">
    <source>
        <dbReference type="Pfam" id="PF01757"/>
    </source>
</evidence>
<dbReference type="Pfam" id="PF01757">
    <property type="entry name" value="Acyl_transf_3"/>
    <property type="match status" value="1"/>
</dbReference>
<dbReference type="InterPro" id="IPR043968">
    <property type="entry name" value="SGNH"/>
</dbReference>
<dbReference type="GO" id="GO:0009103">
    <property type="term" value="P:lipopolysaccharide biosynthetic process"/>
    <property type="evidence" value="ECO:0007669"/>
    <property type="project" value="TreeGrafter"/>
</dbReference>
<dbReference type="EMBL" id="JACBZY010000001">
    <property type="protein sequence ID" value="NYG98725.1"/>
    <property type="molecule type" value="Genomic_DNA"/>
</dbReference>
<dbReference type="Pfam" id="PF19040">
    <property type="entry name" value="SGNH"/>
    <property type="match status" value="1"/>
</dbReference>
<comment type="caution">
    <text evidence="5">The sequence shown here is derived from an EMBL/GenBank/DDBJ whole genome shotgun (WGS) entry which is preliminary data.</text>
</comment>
<evidence type="ECO:0000313" key="5">
    <source>
        <dbReference type="EMBL" id="NYG98725.1"/>
    </source>
</evidence>
<proteinExistence type="predicted"/>
<feature type="domain" description="Acyltransferase 3" evidence="3">
    <location>
        <begin position="36"/>
        <end position="401"/>
    </location>
</feature>
<feature type="transmembrane region" description="Helical" evidence="2">
    <location>
        <begin position="265"/>
        <end position="282"/>
    </location>
</feature>
<feature type="transmembrane region" description="Helical" evidence="2">
    <location>
        <begin position="103"/>
        <end position="123"/>
    </location>
</feature>